<feature type="compositionally biased region" description="Acidic residues" evidence="1">
    <location>
        <begin position="100"/>
        <end position="118"/>
    </location>
</feature>
<reference evidence="2" key="1">
    <citation type="journal article" date="2023" name="Mol. Biol. Evol.">
        <title>Third-Generation Sequencing Reveals the Adaptive Role of the Epigenome in Three Deep-Sea Polychaetes.</title>
        <authorList>
            <person name="Perez M."/>
            <person name="Aroh O."/>
            <person name="Sun Y."/>
            <person name="Lan Y."/>
            <person name="Juniper S.K."/>
            <person name="Young C.R."/>
            <person name="Angers B."/>
            <person name="Qian P.Y."/>
        </authorList>
    </citation>
    <scope>NUCLEOTIDE SEQUENCE</scope>
    <source>
        <strain evidence="2">R07B-5</strain>
    </source>
</reference>
<feature type="region of interest" description="Disordered" evidence="1">
    <location>
        <begin position="74"/>
        <end position="123"/>
    </location>
</feature>
<keyword evidence="3" id="KW-1185">Reference proteome</keyword>
<sequence length="160" mass="17901">MRSDVTSARKPTSLLQTRGHVSHVRPPLSPTPNSQIASSLHSTLCPFPFPRLVGMVGDRVDVVFLPHVLPQVFPPRLTGLEHPEGIVLGELAPSPRHEDEEHDDEEGDDEQPDDEAEDQVWVVETRLTRRTVARVCGGRGPGWNETQLRGEVTERPKRRD</sequence>
<accession>A0AAD9P8H2</accession>
<organism evidence="2 3">
    <name type="scientific">Ridgeia piscesae</name>
    <name type="common">Tubeworm</name>
    <dbReference type="NCBI Taxonomy" id="27915"/>
    <lineage>
        <taxon>Eukaryota</taxon>
        <taxon>Metazoa</taxon>
        <taxon>Spiralia</taxon>
        <taxon>Lophotrochozoa</taxon>
        <taxon>Annelida</taxon>
        <taxon>Polychaeta</taxon>
        <taxon>Sedentaria</taxon>
        <taxon>Canalipalpata</taxon>
        <taxon>Sabellida</taxon>
        <taxon>Siboglinidae</taxon>
        <taxon>Ridgeia</taxon>
    </lineage>
</organism>
<dbReference type="EMBL" id="JAODUO010000088">
    <property type="protein sequence ID" value="KAK2190115.1"/>
    <property type="molecule type" value="Genomic_DNA"/>
</dbReference>
<feature type="region of interest" description="Disordered" evidence="1">
    <location>
        <begin position="1"/>
        <end position="35"/>
    </location>
</feature>
<comment type="caution">
    <text evidence="2">The sequence shown here is derived from an EMBL/GenBank/DDBJ whole genome shotgun (WGS) entry which is preliminary data.</text>
</comment>
<feature type="compositionally biased region" description="Polar residues" evidence="1">
    <location>
        <begin position="1"/>
        <end position="16"/>
    </location>
</feature>
<feature type="region of interest" description="Disordered" evidence="1">
    <location>
        <begin position="135"/>
        <end position="160"/>
    </location>
</feature>
<evidence type="ECO:0000313" key="2">
    <source>
        <dbReference type="EMBL" id="KAK2190115.1"/>
    </source>
</evidence>
<proteinExistence type="predicted"/>
<protein>
    <submittedName>
        <fullName evidence="2">Uncharacterized protein</fullName>
    </submittedName>
</protein>
<name>A0AAD9P8H2_RIDPI</name>
<gene>
    <name evidence="2" type="ORF">NP493_88g05022</name>
</gene>
<dbReference type="AlphaFoldDB" id="A0AAD9P8H2"/>
<evidence type="ECO:0000313" key="3">
    <source>
        <dbReference type="Proteomes" id="UP001209878"/>
    </source>
</evidence>
<feature type="compositionally biased region" description="Basic and acidic residues" evidence="1">
    <location>
        <begin position="151"/>
        <end position="160"/>
    </location>
</feature>
<dbReference type="Proteomes" id="UP001209878">
    <property type="component" value="Unassembled WGS sequence"/>
</dbReference>
<evidence type="ECO:0000256" key="1">
    <source>
        <dbReference type="SAM" id="MobiDB-lite"/>
    </source>
</evidence>